<name>A0A8H3DA95_9AGAM</name>
<evidence type="ECO:0000313" key="2">
    <source>
        <dbReference type="Proteomes" id="UP000663831"/>
    </source>
</evidence>
<dbReference type="AlphaFoldDB" id="A0A8H3DA95"/>
<proteinExistence type="predicted"/>
<accession>A0A8H3DA95</accession>
<sequence>MRVDNKDYPEVPNVNSELYVSHSAQAAISTKRDWPLTCSYCYAFKRPTTFFYLPAQPMVPGTWTIDPTGIETIVTNLTPPRRQFGMMYDAKSPDPTFAMMPK</sequence>
<organism evidence="1 2">
    <name type="scientific">Rhizoctonia solani</name>
    <dbReference type="NCBI Taxonomy" id="456999"/>
    <lineage>
        <taxon>Eukaryota</taxon>
        <taxon>Fungi</taxon>
        <taxon>Dikarya</taxon>
        <taxon>Basidiomycota</taxon>
        <taxon>Agaricomycotina</taxon>
        <taxon>Agaricomycetes</taxon>
        <taxon>Cantharellales</taxon>
        <taxon>Ceratobasidiaceae</taxon>
        <taxon>Rhizoctonia</taxon>
    </lineage>
</organism>
<comment type="caution">
    <text evidence="1">The sequence shown here is derived from an EMBL/GenBank/DDBJ whole genome shotgun (WGS) entry which is preliminary data.</text>
</comment>
<protein>
    <submittedName>
        <fullName evidence="1">Uncharacterized protein</fullName>
    </submittedName>
</protein>
<dbReference type="EMBL" id="CAJMWV010005726">
    <property type="protein sequence ID" value="CAE6515067.1"/>
    <property type="molecule type" value="Genomic_DNA"/>
</dbReference>
<reference evidence="1" key="1">
    <citation type="submission" date="2021-01" db="EMBL/GenBank/DDBJ databases">
        <authorList>
            <person name="Kaushik A."/>
        </authorList>
    </citation>
    <scope>NUCLEOTIDE SEQUENCE</scope>
    <source>
        <strain evidence="1">AG3-1AP</strain>
    </source>
</reference>
<evidence type="ECO:0000313" key="1">
    <source>
        <dbReference type="EMBL" id="CAE6515067.1"/>
    </source>
</evidence>
<gene>
    <name evidence="1" type="ORF">RDB_LOCUS136051</name>
</gene>
<dbReference type="Proteomes" id="UP000663831">
    <property type="component" value="Unassembled WGS sequence"/>
</dbReference>